<accession>A0ABR2M158</accession>
<reference evidence="2 3" key="1">
    <citation type="journal article" date="2022" name="Nat. Plants">
        <title>Genomes of leafy and leafless Platanthera orchids illuminate the evolution of mycoheterotrophy.</title>
        <authorList>
            <person name="Li M.H."/>
            <person name="Liu K.W."/>
            <person name="Li Z."/>
            <person name="Lu H.C."/>
            <person name="Ye Q.L."/>
            <person name="Zhang D."/>
            <person name="Wang J.Y."/>
            <person name="Li Y.F."/>
            <person name="Zhong Z.M."/>
            <person name="Liu X."/>
            <person name="Yu X."/>
            <person name="Liu D.K."/>
            <person name="Tu X.D."/>
            <person name="Liu B."/>
            <person name="Hao Y."/>
            <person name="Liao X.Y."/>
            <person name="Jiang Y.T."/>
            <person name="Sun W.H."/>
            <person name="Chen J."/>
            <person name="Chen Y.Q."/>
            <person name="Ai Y."/>
            <person name="Zhai J.W."/>
            <person name="Wu S.S."/>
            <person name="Zhou Z."/>
            <person name="Hsiao Y.Y."/>
            <person name="Wu W.L."/>
            <person name="Chen Y.Y."/>
            <person name="Lin Y.F."/>
            <person name="Hsu J.L."/>
            <person name="Li C.Y."/>
            <person name="Wang Z.W."/>
            <person name="Zhao X."/>
            <person name="Zhong W.Y."/>
            <person name="Ma X.K."/>
            <person name="Ma L."/>
            <person name="Huang J."/>
            <person name="Chen G.Z."/>
            <person name="Huang M.Z."/>
            <person name="Huang L."/>
            <person name="Peng D.H."/>
            <person name="Luo Y.B."/>
            <person name="Zou S.Q."/>
            <person name="Chen S.P."/>
            <person name="Lan S."/>
            <person name="Tsai W.C."/>
            <person name="Van de Peer Y."/>
            <person name="Liu Z.J."/>
        </authorList>
    </citation>
    <scope>NUCLEOTIDE SEQUENCE [LARGE SCALE GENOMIC DNA]</scope>
    <source>
        <strain evidence="2">Lor288</strain>
    </source>
</reference>
<sequence>MWSFSAAVEDKKQRRPGKQRRISAGRVPASLPLRQCYQNRHMEEGKKRKPSDSVQLRRPSVQL</sequence>
<comment type="caution">
    <text evidence="2">The sequence shown here is derived from an EMBL/GenBank/DDBJ whole genome shotgun (WGS) entry which is preliminary data.</text>
</comment>
<dbReference type="Proteomes" id="UP001412067">
    <property type="component" value="Unassembled WGS sequence"/>
</dbReference>
<protein>
    <submittedName>
        <fullName evidence="2">Uncharacterized protein</fullName>
    </submittedName>
</protein>
<evidence type="ECO:0000256" key="1">
    <source>
        <dbReference type="SAM" id="MobiDB-lite"/>
    </source>
</evidence>
<organism evidence="2 3">
    <name type="scientific">Platanthera guangdongensis</name>
    <dbReference type="NCBI Taxonomy" id="2320717"/>
    <lineage>
        <taxon>Eukaryota</taxon>
        <taxon>Viridiplantae</taxon>
        <taxon>Streptophyta</taxon>
        <taxon>Embryophyta</taxon>
        <taxon>Tracheophyta</taxon>
        <taxon>Spermatophyta</taxon>
        <taxon>Magnoliopsida</taxon>
        <taxon>Liliopsida</taxon>
        <taxon>Asparagales</taxon>
        <taxon>Orchidaceae</taxon>
        <taxon>Orchidoideae</taxon>
        <taxon>Orchideae</taxon>
        <taxon>Orchidinae</taxon>
        <taxon>Platanthera</taxon>
    </lineage>
</organism>
<gene>
    <name evidence="2" type="ORF">KSP40_PGU002535</name>
</gene>
<evidence type="ECO:0000313" key="3">
    <source>
        <dbReference type="Proteomes" id="UP001412067"/>
    </source>
</evidence>
<evidence type="ECO:0000313" key="2">
    <source>
        <dbReference type="EMBL" id="KAK8956083.1"/>
    </source>
</evidence>
<feature type="compositionally biased region" description="Basic residues" evidence="1">
    <location>
        <begin position="13"/>
        <end position="23"/>
    </location>
</feature>
<keyword evidence="3" id="KW-1185">Reference proteome</keyword>
<name>A0ABR2M158_9ASPA</name>
<dbReference type="EMBL" id="JBBWWR010000013">
    <property type="protein sequence ID" value="KAK8956083.1"/>
    <property type="molecule type" value="Genomic_DNA"/>
</dbReference>
<feature type="region of interest" description="Disordered" evidence="1">
    <location>
        <begin position="1"/>
        <end position="63"/>
    </location>
</feature>
<proteinExistence type="predicted"/>